<reference evidence="1" key="1">
    <citation type="submission" date="2019-10" db="EMBL/GenBank/DDBJ databases">
        <authorList>
            <consortium name="DOE Joint Genome Institute"/>
            <person name="Kuo A."/>
            <person name="Miyauchi S."/>
            <person name="Kiss E."/>
            <person name="Drula E."/>
            <person name="Kohler A."/>
            <person name="Sanchez-Garcia M."/>
            <person name="Andreopoulos B."/>
            <person name="Barry K.W."/>
            <person name="Bonito G."/>
            <person name="Buee M."/>
            <person name="Carver A."/>
            <person name="Chen C."/>
            <person name="Cichocki N."/>
            <person name="Clum A."/>
            <person name="Culley D."/>
            <person name="Crous P.W."/>
            <person name="Fauchery L."/>
            <person name="Girlanda M."/>
            <person name="Hayes R."/>
            <person name="Keri Z."/>
            <person name="Labutti K."/>
            <person name="Lipzen A."/>
            <person name="Lombard V."/>
            <person name="Magnuson J."/>
            <person name="Maillard F."/>
            <person name="Morin E."/>
            <person name="Murat C."/>
            <person name="Nolan M."/>
            <person name="Ohm R."/>
            <person name="Pangilinan J."/>
            <person name="Pereira M."/>
            <person name="Perotto S."/>
            <person name="Peter M."/>
            <person name="Riley R."/>
            <person name="Sitrit Y."/>
            <person name="Stielow B."/>
            <person name="Szollosi G."/>
            <person name="Zifcakova L."/>
            <person name="Stursova M."/>
            <person name="Spatafora J.W."/>
            <person name="Tedersoo L."/>
            <person name="Vaario L.-M."/>
            <person name="Yamada A."/>
            <person name="Yan M."/>
            <person name="Wang P."/>
            <person name="Xu J."/>
            <person name="Bruns T."/>
            <person name="Baldrian P."/>
            <person name="Vilgalys R."/>
            <person name="Henrissat B."/>
            <person name="Grigoriev I.V."/>
            <person name="Hibbett D."/>
            <person name="Nagy L.G."/>
            <person name="Martin F.M."/>
        </authorList>
    </citation>
    <scope>NUCLEOTIDE SEQUENCE</scope>
    <source>
        <strain evidence="1">P2</strain>
    </source>
</reference>
<keyword evidence="2" id="KW-1185">Reference proteome</keyword>
<dbReference type="EMBL" id="MU118102">
    <property type="protein sequence ID" value="KAF9645153.1"/>
    <property type="molecule type" value="Genomic_DNA"/>
</dbReference>
<comment type="caution">
    <text evidence="1">The sequence shown here is derived from an EMBL/GenBank/DDBJ whole genome shotgun (WGS) entry which is preliminary data.</text>
</comment>
<reference evidence="1" key="2">
    <citation type="journal article" date="2020" name="Nat. Commun.">
        <title>Large-scale genome sequencing of mycorrhizal fungi provides insights into the early evolution of symbiotic traits.</title>
        <authorList>
            <person name="Miyauchi S."/>
            <person name="Kiss E."/>
            <person name="Kuo A."/>
            <person name="Drula E."/>
            <person name="Kohler A."/>
            <person name="Sanchez-Garcia M."/>
            <person name="Morin E."/>
            <person name="Andreopoulos B."/>
            <person name="Barry K.W."/>
            <person name="Bonito G."/>
            <person name="Buee M."/>
            <person name="Carver A."/>
            <person name="Chen C."/>
            <person name="Cichocki N."/>
            <person name="Clum A."/>
            <person name="Culley D."/>
            <person name="Crous P.W."/>
            <person name="Fauchery L."/>
            <person name="Girlanda M."/>
            <person name="Hayes R.D."/>
            <person name="Keri Z."/>
            <person name="LaButti K."/>
            <person name="Lipzen A."/>
            <person name="Lombard V."/>
            <person name="Magnuson J."/>
            <person name="Maillard F."/>
            <person name="Murat C."/>
            <person name="Nolan M."/>
            <person name="Ohm R.A."/>
            <person name="Pangilinan J."/>
            <person name="Pereira M.F."/>
            <person name="Perotto S."/>
            <person name="Peter M."/>
            <person name="Pfister S."/>
            <person name="Riley R."/>
            <person name="Sitrit Y."/>
            <person name="Stielow J.B."/>
            <person name="Szollosi G."/>
            <person name="Zifcakova L."/>
            <person name="Stursova M."/>
            <person name="Spatafora J.W."/>
            <person name="Tedersoo L."/>
            <person name="Vaario L.M."/>
            <person name="Yamada A."/>
            <person name="Yan M."/>
            <person name="Wang P."/>
            <person name="Xu J."/>
            <person name="Bruns T."/>
            <person name="Baldrian P."/>
            <person name="Vilgalys R."/>
            <person name="Dunand C."/>
            <person name="Henrissat B."/>
            <person name="Grigoriev I.V."/>
            <person name="Hibbett D."/>
            <person name="Nagy L.G."/>
            <person name="Martin F.M."/>
        </authorList>
    </citation>
    <scope>NUCLEOTIDE SEQUENCE</scope>
    <source>
        <strain evidence="1">P2</strain>
    </source>
</reference>
<evidence type="ECO:0000313" key="1">
    <source>
        <dbReference type="EMBL" id="KAF9645153.1"/>
    </source>
</evidence>
<accession>A0ACB6Z746</accession>
<sequence>MPRKILAANQIFNEDGEASVGPDTPTNTPATANSSTFAVPEPSQGSVIVEETPTLPSQTPPVSPARRRRATVMTRSPETRRRTSDEVVRESPSKNLLYGPISPRAELERELERLAAPTPPVRLSALVRPSVFIAPRSPEPEAIEEPIKDMTRLSPEPLSPPSARTITGSRSLDSPNTKRRVAEDYDRLLSATTGIKKVGLGYQSDVRGPIANVLNTDPYASSASSKRTTFFHSTRRAMLPPVSSEDWRKTVSVDELARLTPNAPEVTCKEEKVGGTDGLQETVSAPALIALTSPDLGSFLSWFRQPRPVLSTML</sequence>
<gene>
    <name evidence="1" type="ORF">BDM02DRAFT_3263115</name>
</gene>
<protein>
    <submittedName>
        <fullName evidence="1">Uncharacterized protein</fullName>
    </submittedName>
</protein>
<evidence type="ECO:0000313" key="2">
    <source>
        <dbReference type="Proteomes" id="UP000886501"/>
    </source>
</evidence>
<proteinExistence type="predicted"/>
<organism evidence="1 2">
    <name type="scientific">Thelephora ganbajun</name>
    <name type="common">Ganba fungus</name>
    <dbReference type="NCBI Taxonomy" id="370292"/>
    <lineage>
        <taxon>Eukaryota</taxon>
        <taxon>Fungi</taxon>
        <taxon>Dikarya</taxon>
        <taxon>Basidiomycota</taxon>
        <taxon>Agaricomycotina</taxon>
        <taxon>Agaricomycetes</taxon>
        <taxon>Thelephorales</taxon>
        <taxon>Thelephoraceae</taxon>
        <taxon>Thelephora</taxon>
    </lineage>
</organism>
<dbReference type="Proteomes" id="UP000886501">
    <property type="component" value="Unassembled WGS sequence"/>
</dbReference>
<name>A0ACB6Z746_THEGA</name>